<accession>A0A645BWB4</accession>
<comment type="caution">
    <text evidence="1">The sequence shown here is derived from an EMBL/GenBank/DDBJ whole genome shotgun (WGS) entry which is preliminary data.</text>
</comment>
<proteinExistence type="predicted"/>
<dbReference type="AlphaFoldDB" id="A0A645BWB4"/>
<sequence>MAKKKRQGHYCKICGEIKVNEKFSGKGHAKHICKSCQSKLTDKQADIMRFPNVDEPLEKDYDDIYDYTDIDAHPVFSEKKKFTELDNYEKMLLRDYIRSAIIEHWEYLNVCPKEQDLIEIRKRMMRVLEEECHILLKNDAILRKFFQDNAAVAINKLQKKTEDSPQKSD</sequence>
<gene>
    <name evidence="1" type="ORF">SDC9_112969</name>
</gene>
<dbReference type="EMBL" id="VSSQ01020868">
    <property type="protein sequence ID" value="MPM66064.1"/>
    <property type="molecule type" value="Genomic_DNA"/>
</dbReference>
<name>A0A645BWB4_9ZZZZ</name>
<organism evidence="1">
    <name type="scientific">bioreactor metagenome</name>
    <dbReference type="NCBI Taxonomy" id="1076179"/>
    <lineage>
        <taxon>unclassified sequences</taxon>
        <taxon>metagenomes</taxon>
        <taxon>ecological metagenomes</taxon>
    </lineage>
</organism>
<protein>
    <submittedName>
        <fullName evidence="1">Uncharacterized protein</fullName>
    </submittedName>
</protein>
<reference evidence="1" key="1">
    <citation type="submission" date="2019-08" db="EMBL/GenBank/DDBJ databases">
        <authorList>
            <person name="Kucharzyk K."/>
            <person name="Murdoch R.W."/>
            <person name="Higgins S."/>
            <person name="Loffler F."/>
        </authorList>
    </citation>
    <scope>NUCLEOTIDE SEQUENCE</scope>
</reference>
<evidence type="ECO:0000313" key="1">
    <source>
        <dbReference type="EMBL" id="MPM66064.1"/>
    </source>
</evidence>